<dbReference type="Pfam" id="PF01966">
    <property type="entry name" value="HD"/>
    <property type="match status" value="1"/>
</dbReference>
<dbReference type="Gene3D" id="1.10.3210.10">
    <property type="entry name" value="Hypothetical protein af1432"/>
    <property type="match status" value="1"/>
</dbReference>
<dbReference type="PANTHER" id="PTHR35569:SF1">
    <property type="entry name" value="CYANAMIDE HYDRATASE DDI2-RELATED"/>
    <property type="match status" value="1"/>
</dbReference>
<keyword evidence="3" id="KW-1185">Reference proteome</keyword>
<dbReference type="CDD" id="cd00077">
    <property type="entry name" value="HDc"/>
    <property type="match status" value="1"/>
</dbReference>
<evidence type="ECO:0000259" key="1">
    <source>
        <dbReference type="Pfam" id="PF01966"/>
    </source>
</evidence>
<accession>A0A1H1MQZ2</accession>
<dbReference type="Proteomes" id="UP000199092">
    <property type="component" value="Chromosome I"/>
</dbReference>
<dbReference type="SUPFAM" id="SSF109604">
    <property type="entry name" value="HD-domain/PDEase-like"/>
    <property type="match status" value="1"/>
</dbReference>
<proteinExistence type="predicted"/>
<feature type="domain" description="HD" evidence="1">
    <location>
        <begin position="94"/>
        <end position="179"/>
    </location>
</feature>
<protein>
    <submittedName>
        <fullName evidence="2">HD domain-containing protein</fullName>
    </submittedName>
</protein>
<evidence type="ECO:0000313" key="3">
    <source>
        <dbReference type="Proteomes" id="UP000199092"/>
    </source>
</evidence>
<gene>
    <name evidence="2" type="ORF">SAMN04488543_0689</name>
</gene>
<sequence length="261" mass="27887">MNQTKDLHGVQDTVGPASWVQRTSGRLTTAERRALLRPLARTHVQNAVGRLRLALGVHPGRHAHVAADRLRPPTSPLTRVAEQRARGILPGPLLHHSYRTYVYGRALGELESVDVDTELLYAGALLHDTGLVDPTGDADFTLTSSRLARAVAEDVGLSTAATDTLLTAITLHCTPGVTAAAGPVAYLLAAGAAADAVGLRCWELPSATLADAAREHPRDGFPDVFIQAFRHEAVRVPEGRARLLLRYGALTAAIRFAPFSV</sequence>
<dbReference type="OrthoDB" id="8478129at2"/>
<reference evidence="2 3" key="1">
    <citation type="submission" date="2016-10" db="EMBL/GenBank/DDBJ databases">
        <authorList>
            <person name="de Groot N.N."/>
        </authorList>
    </citation>
    <scope>NUCLEOTIDE SEQUENCE [LARGE SCALE GENOMIC DNA]</scope>
    <source>
        <strain evidence="2 3">DSM 21741</strain>
    </source>
</reference>
<evidence type="ECO:0000313" key="2">
    <source>
        <dbReference type="EMBL" id="SDR89062.1"/>
    </source>
</evidence>
<dbReference type="AlphaFoldDB" id="A0A1H1MQZ2"/>
<dbReference type="EMBL" id="LT629749">
    <property type="protein sequence ID" value="SDR89062.1"/>
    <property type="molecule type" value="Genomic_DNA"/>
</dbReference>
<dbReference type="InterPro" id="IPR006674">
    <property type="entry name" value="HD_domain"/>
</dbReference>
<dbReference type="InterPro" id="IPR003607">
    <property type="entry name" value="HD/PDEase_dom"/>
</dbReference>
<name>A0A1H1MQZ2_9ACTN</name>
<dbReference type="RefSeq" id="WP_157720282.1">
    <property type="nucleotide sequence ID" value="NZ_LT629749.1"/>
</dbReference>
<dbReference type="PANTHER" id="PTHR35569">
    <property type="entry name" value="CYANAMIDE HYDRATASE DDI2-RELATED"/>
    <property type="match status" value="1"/>
</dbReference>
<dbReference type="STRING" id="546871.SAMN04488543_0689"/>
<organism evidence="2 3">
    <name type="scientific">Friedmanniella luteola</name>
    <dbReference type="NCBI Taxonomy" id="546871"/>
    <lineage>
        <taxon>Bacteria</taxon>
        <taxon>Bacillati</taxon>
        <taxon>Actinomycetota</taxon>
        <taxon>Actinomycetes</taxon>
        <taxon>Propionibacteriales</taxon>
        <taxon>Nocardioidaceae</taxon>
        <taxon>Friedmanniella</taxon>
    </lineage>
</organism>